<sequence>MKTKLFLALLAGVLLLGACKGSNYEAIRDDKASSSSADTVAKMTDTSKVDIPTTKLVKTADMRFKVKSVQQTGDAIAALTARNGGMVVHHQMQAYVERSEDIRVSNDSVKRVSALRTDADMTLKLPSEKLESFMTEVAHMGMYVTLRKMDIEDRTLDYLSEKLKLKNRQDLVEQQKKGKIVIKNPVNVMLLKDDMVDQQIGNMRTDEAVKYSIVNLSFYQSNFINQEMIANDDPSAYQLPFVNRLMIALSNGRQLFVELILGLANLWVFIIWGIGLWAIYRYYKRKHPTWFAGGIKS</sequence>
<dbReference type="RefSeq" id="WP_091171890.1">
    <property type="nucleotide sequence ID" value="NZ_FNCG01000012.1"/>
</dbReference>
<keyword evidence="1" id="KW-0812">Transmembrane</keyword>
<evidence type="ECO:0000256" key="1">
    <source>
        <dbReference type="SAM" id="Phobius"/>
    </source>
</evidence>
<protein>
    <recommendedName>
        <fullName evidence="3">DUF4349 domain-containing protein</fullName>
    </recommendedName>
</protein>
<evidence type="ECO:0000256" key="2">
    <source>
        <dbReference type="SAM" id="SignalP"/>
    </source>
</evidence>
<evidence type="ECO:0000313" key="5">
    <source>
        <dbReference type="Proteomes" id="UP000199705"/>
    </source>
</evidence>
<keyword evidence="2" id="KW-0732">Signal</keyword>
<reference evidence="5" key="1">
    <citation type="submission" date="2016-10" db="EMBL/GenBank/DDBJ databases">
        <authorList>
            <person name="Varghese N."/>
            <person name="Submissions S."/>
        </authorList>
    </citation>
    <scope>NUCLEOTIDE SEQUENCE [LARGE SCALE GENOMIC DNA]</scope>
    <source>
        <strain evidence="5">Gh-67</strain>
    </source>
</reference>
<dbReference type="InterPro" id="IPR025645">
    <property type="entry name" value="DUF4349"/>
</dbReference>
<organism evidence="4 5">
    <name type="scientific">Mucilaginibacter gossypii</name>
    <dbReference type="NCBI Taxonomy" id="551996"/>
    <lineage>
        <taxon>Bacteria</taxon>
        <taxon>Pseudomonadati</taxon>
        <taxon>Bacteroidota</taxon>
        <taxon>Sphingobacteriia</taxon>
        <taxon>Sphingobacteriales</taxon>
        <taxon>Sphingobacteriaceae</taxon>
        <taxon>Mucilaginibacter</taxon>
    </lineage>
</organism>
<dbReference type="AlphaFoldDB" id="A0A1G8F669"/>
<feature type="domain" description="DUF4349" evidence="3">
    <location>
        <begin position="55"/>
        <end position="174"/>
    </location>
</feature>
<feature type="chain" id="PRO_5011775723" description="DUF4349 domain-containing protein" evidence="2">
    <location>
        <begin position="21"/>
        <end position="297"/>
    </location>
</feature>
<name>A0A1G8F669_9SPHI</name>
<dbReference type="Proteomes" id="UP000199705">
    <property type="component" value="Unassembled WGS sequence"/>
</dbReference>
<feature type="signal peptide" evidence="2">
    <location>
        <begin position="1"/>
        <end position="20"/>
    </location>
</feature>
<keyword evidence="1" id="KW-1133">Transmembrane helix</keyword>
<dbReference type="EMBL" id="FNCG01000012">
    <property type="protein sequence ID" value="SDH77620.1"/>
    <property type="molecule type" value="Genomic_DNA"/>
</dbReference>
<keyword evidence="1" id="KW-0472">Membrane</keyword>
<gene>
    <name evidence="4" type="ORF">SAMN05192573_112167</name>
</gene>
<feature type="transmembrane region" description="Helical" evidence="1">
    <location>
        <begin position="255"/>
        <end position="280"/>
    </location>
</feature>
<evidence type="ECO:0000313" key="4">
    <source>
        <dbReference type="EMBL" id="SDH77620.1"/>
    </source>
</evidence>
<proteinExistence type="predicted"/>
<accession>A0A1G8F669</accession>
<keyword evidence="5" id="KW-1185">Reference proteome</keyword>
<dbReference type="Pfam" id="PF14257">
    <property type="entry name" value="DUF4349"/>
    <property type="match status" value="1"/>
</dbReference>
<dbReference type="PROSITE" id="PS51257">
    <property type="entry name" value="PROKAR_LIPOPROTEIN"/>
    <property type="match status" value="1"/>
</dbReference>
<dbReference type="STRING" id="551996.SAMN05192573_112167"/>
<evidence type="ECO:0000259" key="3">
    <source>
        <dbReference type="Pfam" id="PF14257"/>
    </source>
</evidence>